<comment type="caution">
    <text evidence="4">The sequence shown here is derived from an EMBL/GenBank/DDBJ whole genome shotgun (WGS) entry which is preliminary data.</text>
</comment>
<dbReference type="InterPro" id="IPR006076">
    <property type="entry name" value="FAD-dep_OxRdtase"/>
</dbReference>
<dbReference type="AlphaFoldDB" id="A0A2U2AI52"/>
<keyword evidence="2" id="KW-0560">Oxidoreductase</keyword>
<feature type="domain" description="FAD dependent oxidoreductase" evidence="3">
    <location>
        <begin position="3"/>
        <end position="399"/>
    </location>
</feature>
<dbReference type="Proteomes" id="UP000244948">
    <property type="component" value="Unassembled WGS sequence"/>
</dbReference>
<proteinExistence type="inferred from homology"/>
<gene>
    <name evidence="4" type="ORF">DC082_09295</name>
</gene>
<dbReference type="GO" id="GO:0008718">
    <property type="term" value="F:D-amino-acid dehydrogenase activity"/>
    <property type="evidence" value="ECO:0007669"/>
    <property type="project" value="TreeGrafter"/>
</dbReference>
<reference evidence="4 5" key="1">
    <citation type="journal article" date="2018" name="Genome Announc.">
        <title>Ignatzschineria cameli sp. nov., isolated from necrotic foot tissue of dromedaries (Camelus dromedarius) and associated maggots (Wohlfahrtia species) in Dubai.</title>
        <authorList>
            <person name="Tsang C.C."/>
            <person name="Tang J.Y."/>
            <person name="Fong J.Y."/>
            <person name="Kinne J."/>
            <person name="Lee H.H."/>
            <person name="Joseph M."/>
            <person name="Jose S."/>
            <person name="Schuster R.K."/>
            <person name="Tang Y."/>
            <person name="Sivakumar S."/>
            <person name="Chen J.H."/>
            <person name="Teng J.L."/>
            <person name="Lau S.K."/>
            <person name="Wernery U."/>
            <person name="Woo P.C."/>
        </authorList>
    </citation>
    <scope>NUCLEOTIDE SEQUENCE [LARGE SCALE GENOMIC DNA]</scope>
    <source>
        <strain evidence="4 5">KCTC 22643</strain>
    </source>
</reference>
<dbReference type="GO" id="GO:0005886">
    <property type="term" value="C:plasma membrane"/>
    <property type="evidence" value="ECO:0007669"/>
    <property type="project" value="TreeGrafter"/>
</dbReference>
<dbReference type="RefSeq" id="WP_109236742.1">
    <property type="nucleotide sequence ID" value="NZ_BMXZ01000005.1"/>
</dbReference>
<evidence type="ECO:0000256" key="1">
    <source>
        <dbReference type="ARBA" id="ARBA00009410"/>
    </source>
</evidence>
<dbReference type="Gene3D" id="3.50.50.60">
    <property type="entry name" value="FAD/NAD(P)-binding domain"/>
    <property type="match status" value="2"/>
</dbReference>
<dbReference type="Gene3D" id="3.30.9.10">
    <property type="entry name" value="D-Amino Acid Oxidase, subunit A, domain 2"/>
    <property type="match status" value="1"/>
</dbReference>
<comment type="similarity">
    <text evidence="1">Belongs to the DadA oxidoreductase family.</text>
</comment>
<evidence type="ECO:0000313" key="4">
    <source>
        <dbReference type="EMBL" id="PWD82345.1"/>
    </source>
</evidence>
<evidence type="ECO:0000313" key="5">
    <source>
        <dbReference type="Proteomes" id="UP000244948"/>
    </source>
</evidence>
<dbReference type="SUPFAM" id="SSF54373">
    <property type="entry name" value="FAD-linked reductases, C-terminal domain"/>
    <property type="match status" value="1"/>
</dbReference>
<dbReference type="GO" id="GO:0005737">
    <property type="term" value="C:cytoplasm"/>
    <property type="evidence" value="ECO:0007669"/>
    <property type="project" value="TreeGrafter"/>
</dbReference>
<protein>
    <submittedName>
        <fullName evidence="4">D-amino acid dehydrogenase</fullName>
    </submittedName>
</protein>
<keyword evidence="5" id="KW-1185">Reference proteome</keyword>
<accession>A0A2U2AI52</accession>
<dbReference type="NCBIfam" id="NF001933">
    <property type="entry name" value="PRK00711.1"/>
    <property type="match status" value="1"/>
</dbReference>
<name>A0A2U2AI52_9GAMM</name>
<dbReference type="EMBL" id="QEWR01000006">
    <property type="protein sequence ID" value="PWD82345.1"/>
    <property type="molecule type" value="Genomic_DNA"/>
</dbReference>
<dbReference type="GO" id="GO:0055130">
    <property type="term" value="P:D-alanine catabolic process"/>
    <property type="evidence" value="ECO:0007669"/>
    <property type="project" value="TreeGrafter"/>
</dbReference>
<dbReference type="SUPFAM" id="SSF51905">
    <property type="entry name" value="FAD/NAD(P)-binding domain"/>
    <property type="match status" value="1"/>
</dbReference>
<organism evidence="4 5">
    <name type="scientific">Ignatzschineria indica</name>
    <dbReference type="NCBI Taxonomy" id="472583"/>
    <lineage>
        <taxon>Bacteria</taxon>
        <taxon>Pseudomonadati</taxon>
        <taxon>Pseudomonadota</taxon>
        <taxon>Gammaproteobacteria</taxon>
        <taxon>Cardiobacteriales</taxon>
        <taxon>Ignatzschineriaceae</taxon>
        <taxon>Ignatzschineria</taxon>
    </lineage>
</organism>
<dbReference type="InterPro" id="IPR036188">
    <property type="entry name" value="FAD/NAD-bd_sf"/>
</dbReference>
<evidence type="ECO:0000256" key="2">
    <source>
        <dbReference type="ARBA" id="ARBA00023002"/>
    </source>
</evidence>
<dbReference type="PANTHER" id="PTHR13847:SF280">
    <property type="entry name" value="D-AMINO ACID DEHYDROGENASE"/>
    <property type="match status" value="1"/>
</dbReference>
<dbReference type="Pfam" id="PF01266">
    <property type="entry name" value="DAO"/>
    <property type="match status" value="1"/>
</dbReference>
<evidence type="ECO:0000259" key="3">
    <source>
        <dbReference type="Pfam" id="PF01266"/>
    </source>
</evidence>
<sequence length="419" mass="46129">MQVLVLGSGAVGTSLAYFLAKKGFKVTVVDRQDGAGLETSYGNAGQISPGYASPWAAPGIPMKAIKWLMQSKHAPLAIRPTSSLKQYKWMWDLFLNCNEKSYATNKARMVRISEYSRDCLRDLRAEIDLHYEERTLGTTQLLRTEKQMEAIKSDIAVLEEFNVPYEVLDRDGIVAVEPALAKTVDKLAGGLRLPNDETGDCYLYTSRLAEKAKALGVEFKFGAIVDKIEVDGKKVTGVIVDGERLTADAYAVCLGSYGAEKLAPIGIEIPVYPLKGYSLTIPITNPDMAPKSTILDETYKIAITRFDERIRVGGMAEVMGYDLSLDPRRRETLEFVTKDLYPEGGDIPEGIFWTGLRPATPDGTPILGRAKYDNLFLNIGHGTLGWTMAAGCGRYVSDLIAGETPEISTEGLDITRYKR</sequence>
<dbReference type="PANTHER" id="PTHR13847">
    <property type="entry name" value="SARCOSINE DEHYDROGENASE-RELATED"/>
    <property type="match status" value="1"/>
</dbReference>